<accession>A0A8H7W6J2</accession>
<organism evidence="3 4">
    <name type="scientific">Cadophora malorum</name>
    <dbReference type="NCBI Taxonomy" id="108018"/>
    <lineage>
        <taxon>Eukaryota</taxon>
        <taxon>Fungi</taxon>
        <taxon>Dikarya</taxon>
        <taxon>Ascomycota</taxon>
        <taxon>Pezizomycotina</taxon>
        <taxon>Leotiomycetes</taxon>
        <taxon>Helotiales</taxon>
        <taxon>Ploettnerulaceae</taxon>
        <taxon>Cadophora</taxon>
    </lineage>
</organism>
<dbReference type="AlphaFoldDB" id="A0A8H7W6J2"/>
<feature type="domain" description="WKF" evidence="2">
    <location>
        <begin position="176"/>
        <end position="237"/>
    </location>
</feature>
<evidence type="ECO:0000313" key="3">
    <source>
        <dbReference type="EMBL" id="KAG4419426.1"/>
    </source>
</evidence>
<name>A0A8H7W6J2_9HELO</name>
<dbReference type="OrthoDB" id="10261563at2759"/>
<evidence type="ECO:0000259" key="2">
    <source>
        <dbReference type="Pfam" id="PF10180"/>
    </source>
</evidence>
<feature type="region of interest" description="Disordered" evidence="1">
    <location>
        <begin position="16"/>
        <end position="169"/>
    </location>
</feature>
<comment type="caution">
    <text evidence="3">The sequence shown here is derived from an EMBL/GenBank/DDBJ whole genome shotgun (WGS) entry which is preliminary data.</text>
</comment>
<sequence length="421" mass="46799">MPSATHIPAWRRLGLKLKSAQDSPSTESPATLADETTKRKRTATEDNTPSKKLKKNSKLPVESSQDPITPQLVRKKSVTFTPETKYEDGDSIKQLFNSWKAEQQAQDPSFTFGNSNPAFETPEPPRVEEEIDTKLDEKERRVKRVKPAQEKEGKAKAKKPSKIIKPPTTSSRPFLQYLKQYCESRDSWKFNKNHQNHLLKNAFNLESIPSNHVHFLYEYVKGLQGGVRTRLRDTAIEIKVKDQEAGPGGFPESMVHPEKRQREYDVAMEEYVATMTAANAPEEMGYEEGILLGLSDKAMEGRVAKRIRTERILNILATTPEPSGILPAKVTGGEAAQKGLGVKDEAPQKVVRRRKQRTVITTDDSDSSSGSSDSDSSSDESTAQNEQEEDSTSSSSSSSSESDSGEEDSDEAEDSEESDSD</sequence>
<gene>
    <name evidence="3" type="ORF">IFR04_007477</name>
</gene>
<feature type="compositionally biased region" description="Low complexity" evidence="1">
    <location>
        <begin position="367"/>
        <end position="381"/>
    </location>
</feature>
<feature type="compositionally biased region" description="Acidic residues" evidence="1">
    <location>
        <begin position="403"/>
        <end position="421"/>
    </location>
</feature>
<feature type="compositionally biased region" description="Polar residues" evidence="1">
    <location>
        <begin position="20"/>
        <end position="29"/>
    </location>
</feature>
<dbReference type="EMBL" id="JAFJYH010000106">
    <property type="protein sequence ID" value="KAG4419426.1"/>
    <property type="molecule type" value="Genomic_DNA"/>
</dbReference>
<keyword evidence="4" id="KW-1185">Reference proteome</keyword>
<feature type="compositionally biased region" description="Polar residues" evidence="1">
    <location>
        <begin position="94"/>
        <end position="118"/>
    </location>
</feature>
<feature type="compositionally biased region" description="Low complexity" evidence="1">
    <location>
        <begin position="392"/>
        <end position="402"/>
    </location>
</feature>
<dbReference type="Proteomes" id="UP000664132">
    <property type="component" value="Unassembled WGS sequence"/>
</dbReference>
<evidence type="ECO:0000256" key="1">
    <source>
        <dbReference type="SAM" id="MobiDB-lite"/>
    </source>
</evidence>
<reference evidence="3" key="1">
    <citation type="submission" date="2021-02" db="EMBL/GenBank/DDBJ databases">
        <title>Genome sequence Cadophora malorum strain M34.</title>
        <authorList>
            <person name="Stefanovic E."/>
            <person name="Vu D."/>
            <person name="Scully C."/>
            <person name="Dijksterhuis J."/>
            <person name="Roader J."/>
            <person name="Houbraken J."/>
        </authorList>
    </citation>
    <scope>NUCLEOTIDE SEQUENCE</scope>
    <source>
        <strain evidence="3">M34</strain>
    </source>
</reference>
<feature type="compositionally biased region" description="Basic and acidic residues" evidence="1">
    <location>
        <begin position="123"/>
        <end position="140"/>
    </location>
</feature>
<proteinExistence type="predicted"/>
<protein>
    <recommendedName>
        <fullName evidence="2">WKF domain-containing protein</fullName>
    </recommendedName>
</protein>
<evidence type="ECO:0000313" key="4">
    <source>
        <dbReference type="Proteomes" id="UP000664132"/>
    </source>
</evidence>
<feature type="region of interest" description="Disordered" evidence="1">
    <location>
        <begin position="337"/>
        <end position="421"/>
    </location>
</feature>
<dbReference type="InterPro" id="IPR019327">
    <property type="entry name" value="WKF"/>
</dbReference>
<dbReference type="PANTHER" id="PTHR22306:SF2">
    <property type="entry name" value="CHROMOSOME 7 OPEN READING FRAME 50"/>
    <property type="match status" value="1"/>
</dbReference>
<dbReference type="Pfam" id="PF10180">
    <property type="entry name" value="WKF"/>
    <property type="match status" value="1"/>
</dbReference>
<dbReference type="PANTHER" id="PTHR22306">
    <property type="entry name" value="CHROMOSOME 7 OPEN READING FRAME 50"/>
    <property type="match status" value="1"/>
</dbReference>